<dbReference type="SUPFAM" id="SSF56796">
    <property type="entry name" value="Dehydroquinate synthase-like"/>
    <property type="match status" value="1"/>
</dbReference>
<dbReference type="Gene3D" id="1.20.1090.10">
    <property type="entry name" value="Dehydroquinate synthase-like - alpha domain"/>
    <property type="match status" value="1"/>
</dbReference>
<dbReference type="EMBL" id="EU196512">
    <property type="protein sequence ID" value="ABW37347.1"/>
    <property type="molecule type" value="Genomic_DNA"/>
</dbReference>
<dbReference type="GO" id="GO:0046872">
    <property type="term" value="F:metal ion binding"/>
    <property type="evidence" value="ECO:0007669"/>
    <property type="project" value="InterPro"/>
</dbReference>
<dbReference type="GO" id="GO:0004022">
    <property type="term" value="F:alcohol dehydrogenase (NAD+) activity"/>
    <property type="evidence" value="ECO:0007669"/>
    <property type="project" value="UniProtKB-ARBA"/>
</dbReference>
<dbReference type="AlphaFoldDB" id="A8W7V3"/>
<name>A8W7V3_9FIRM</name>
<dbReference type="InterPro" id="IPR001670">
    <property type="entry name" value="ADH_Fe/GldA"/>
</dbReference>
<evidence type="ECO:0000313" key="3">
    <source>
        <dbReference type="EMBL" id="ABW37347.1"/>
    </source>
</evidence>
<dbReference type="CDD" id="cd08181">
    <property type="entry name" value="PPD-like"/>
    <property type="match status" value="1"/>
</dbReference>
<accession>A8W7V3</accession>
<dbReference type="RefSeq" id="WP_013486101.1">
    <property type="nucleotide sequence ID" value="NZ_CP025287.1"/>
</dbReference>
<dbReference type="Gene3D" id="3.40.50.1970">
    <property type="match status" value="1"/>
</dbReference>
<protein>
    <submittedName>
        <fullName evidence="3">Alcohol dehydrogenase</fullName>
    </submittedName>
</protein>
<dbReference type="PANTHER" id="PTHR11496:SF103">
    <property type="entry name" value="DEHYDROGENASE, PUTATIVE-RELATED"/>
    <property type="match status" value="1"/>
</dbReference>
<organism evidence="3">
    <name type="scientific">Ethanoligenens harbinense</name>
    <dbReference type="NCBI Taxonomy" id="253239"/>
    <lineage>
        <taxon>Bacteria</taxon>
        <taxon>Bacillati</taxon>
        <taxon>Bacillota</taxon>
        <taxon>Clostridia</taxon>
        <taxon>Eubacteriales</taxon>
        <taxon>Oscillospiraceae</taxon>
        <taxon>Ethanoligenens</taxon>
    </lineage>
</organism>
<dbReference type="Pfam" id="PF25137">
    <property type="entry name" value="ADH_Fe_C"/>
    <property type="match status" value="1"/>
</dbReference>
<dbReference type="PANTHER" id="PTHR11496">
    <property type="entry name" value="ALCOHOL DEHYDROGENASE"/>
    <property type="match status" value="1"/>
</dbReference>
<feature type="domain" description="Alcohol dehydrogenase iron-type/glycerol dehydrogenase GldA" evidence="1">
    <location>
        <begin position="8"/>
        <end position="174"/>
    </location>
</feature>
<evidence type="ECO:0000259" key="1">
    <source>
        <dbReference type="Pfam" id="PF00465"/>
    </source>
</evidence>
<dbReference type="OrthoDB" id="9804734at2"/>
<reference evidence="3" key="1">
    <citation type="submission" date="2007-10" db="EMBL/GenBank/DDBJ databases">
        <title>Ethanoligenens harbinense B49 alcohol dehydrogenase.</title>
        <authorList>
            <person name="Lin H."/>
        </authorList>
    </citation>
    <scope>NUCLEOTIDE SEQUENCE</scope>
    <source>
        <strain evidence="3">B49</strain>
    </source>
</reference>
<evidence type="ECO:0000259" key="2">
    <source>
        <dbReference type="Pfam" id="PF25137"/>
    </source>
</evidence>
<dbReference type="FunFam" id="3.40.50.1970:FF:000003">
    <property type="entry name" value="Alcohol dehydrogenase, iron-containing"/>
    <property type="match status" value="1"/>
</dbReference>
<feature type="domain" description="Fe-containing alcohol dehydrogenase-like C-terminal" evidence="2">
    <location>
        <begin position="186"/>
        <end position="363"/>
    </location>
</feature>
<dbReference type="InterPro" id="IPR056798">
    <property type="entry name" value="ADH_Fe_C"/>
</dbReference>
<dbReference type="OMA" id="PRVWAFN"/>
<dbReference type="Pfam" id="PF00465">
    <property type="entry name" value="Fe-ADH"/>
    <property type="match status" value="1"/>
</dbReference>
<dbReference type="InterPro" id="IPR039697">
    <property type="entry name" value="Alcohol_dehydrogenase_Fe"/>
</dbReference>
<sequence>MKYQYFMPTRLAFGRNCIQENADRLAAFGSRAFILTGRHSAKACGALDDVTAALESRDIAYQVFNEIESNPSLETVVKAGTIAKAFGAEFVIGIGGGSPLDAAKAVAVLTANDMQPEELFQNRFPKRPLPIVGVPTTAGTGSEVTPYSVILRRDLQTKVSFGTPETFPSLALLDSRYTAQLPRTVTMDTAVDAFTHSLEGYLARRSTALSSVLALEGIRLFGEVLPNLLSFEIDDTVRDKLLHASTVGGIVIAQAGVTIAHGMGYCYTFFKNTPHGRANGFLMREYLKFNQPAAAEKIDTALKLLGMADIDAFGDVLERLIGKAPVLTSDEVDSFTELTLLQKGSIANNARELSKEDIHRLWKNNA</sequence>
<proteinExistence type="predicted"/>